<dbReference type="GO" id="GO:0003677">
    <property type="term" value="F:DNA binding"/>
    <property type="evidence" value="ECO:0007669"/>
    <property type="project" value="UniProtKB-KW"/>
</dbReference>
<dbReference type="PANTHER" id="PTHR42756:SF1">
    <property type="entry name" value="TRANSCRIPTIONAL REPRESSOR OF EMRAB OPERON"/>
    <property type="match status" value="1"/>
</dbReference>
<feature type="region of interest" description="Disordered" evidence="4">
    <location>
        <begin position="1"/>
        <end position="28"/>
    </location>
</feature>
<dbReference type="EMBL" id="FTOM01000007">
    <property type="protein sequence ID" value="SIS85457.1"/>
    <property type="molecule type" value="Genomic_DNA"/>
</dbReference>
<organism evidence="6 7">
    <name type="scientific">Phaeovulum vinaykumarii</name>
    <dbReference type="NCBI Taxonomy" id="407234"/>
    <lineage>
        <taxon>Bacteria</taxon>
        <taxon>Pseudomonadati</taxon>
        <taxon>Pseudomonadota</taxon>
        <taxon>Alphaproteobacteria</taxon>
        <taxon>Rhodobacterales</taxon>
        <taxon>Paracoccaceae</taxon>
        <taxon>Phaeovulum</taxon>
    </lineage>
</organism>
<dbReference type="SUPFAM" id="SSF46785">
    <property type="entry name" value="Winged helix' DNA-binding domain"/>
    <property type="match status" value="1"/>
</dbReference>
<sequence length="172" mass="18190">MTRCSAPPDPAPPDPGSSDTPAPDTGTPDMAAFRAGSAGYLSNHLARLFAAELTAALAPLGLAPAQFMTLLELWAEEGLTQADLVARLDVEQATMAQTLARMERDGLVTRAPHPTDRRARLVVLSDRARDLRAPALAAAQGVNARAERAIGSERMAALVEVMGDLVAALRRR</sequence>
<evidence type="ECO:0000259" key="5">
    <source>
        <dbReference type="PROSITE" id="PS50995"/>
    </source>
</evidence>
<dbReference type="PANTHER" id="PTHR42756">
    <property type="entry name" value="TRANSCRIPTIONAL REGULATOR, MARR"/>
    <property type="match status" value="1"/>
</dbReference>
<dbReference type="InterPro" id="IPR036388">
    <property type="entry name" value="WH-like_DNA-bd_sf"/>
</dbReference>
<dbReference type="AlphaFoldDB" id="A0A1N7MHC0"/>
<evidence type="ECO:0000256" key="3">
    <source>
        <dbReference type="ARBA" id="ARBA00023163"/>
    </source>
</evidence>
<evidence type="ECO:0000256" key="2">
    <source>
        <dbReference type="ARBA" id="ARBA00023125"/>
    </source>
</evidence>
<reference evidence="7" key="1">
    <citation type="submission" date="2017-01" db="EMBL/GenBank/DDBJ databases">
        <authorList>
            <person name="Varghese N."/>
            <person name="Submissions S."/>
        </authorList>
    </citation>
    <scope>NUCLEOTIDE SEQUENCE [LARGE SCALE GENOMIC DNA]</scope>
    <source>
        <strain evidence="7">DSM 18714</strain>
    </source>
</reference>
<dbReference type="InterPro" id="IPR000835">
    <property type="entry name" value="HTH_MarR-typ"/>
</dbReference>
<name>A0A1N7MHC0_9RHOB</name>
<dbReference type="STRING" id="407234.SAMN05421795_107125"/>
<dbReference type="Pfam" id="PF12802">
    <property type="entry name" value="MarR_2"/>
    <property type="match status" value="1"/>
</dbReference>
<gene>
    <name evidence="6" type="ORF">SAMN05421795_107125</name>
</gene>
<dbReference type="Gene3D" id="1.10.10.10">
    <property type="entry name" value="Winged helix-like DNA-binding domain superfamily/Winged helix DNA-binding domain"/>
    <property type="match status" value="1"/>
</dbReference>
<accession>A0A1N7MHC0</accession>
<dbReference type="InterPro" id="IPR036390">
    <property type="entry name" value="WH_DNA-bd_sf"/>
</dbReference>
<keyword evidence="3" id="KW-0804">Transcription</keyword>
<evidence type="ECO:0000313" key="6">
    <source>
        <dbReference type="EMBL" id="SIS85457.1"/>
    </source>
</evidence>
<evidence type="ECO:0000256" key="4">
    <source>
        <dbReference type="SAM" id="MobiDB-lite"/>
    </source>
</evidence>
<keyword evidence="7" id="KW-1185">Reference proteome</keyword>
<dbReference type="GO" id="GO:0003700">
    <property type="term" value="F:DNA-binding transcription factor activity"/>
    <property type="evidence" value="ECO:0007669"/>
    <property type="project" value="InterPro"/>
</dbReference>
<dbReference type="PROSITE" id="PS50995">
    <property type="entry name" value="HTH_MARR_2"/>
    <property type="match status" value="1"/>
</dbReference>
<keyword evidence="2" id="KW-0238">DNA-binding</keyword>
<dbReference type="Proteomes" id="UP000186098">
    <property type="component" value="Unassembled WGS sequence"/>
</dbReference>
<dbReference type="RefSeq" id="WP_235816308.1">
    <property type="nucleotide sequence ID" value="NZ_FTOM01000007.1"/>
</dbReference>
<dbReference type="PRINTS" id="PR00598">
    <property type="entry name" value="HTHMARR"/>
</dbReference>
<evidence type="ECO:0000256" key="1">
    <source>
        <dbReference type="ARBA" id="ARBA00023015"/>
    </source>
</evidence>
<feature type="domain" description="HTH marR-type" evidence="5">
    <location>
        <begin position="38"/>
        <end position="167"/>
    </location>
</feature>
<evidence type="ECO:0000313" key="7">
    <source>
        <dbReference type="Proteomes" id="UP000186098"/>
    </source>
</evidence>
<dbReference type="SMART" id="SM00347">
    <property type="entry name" value="HTH_MARR"/>
    <property type="match status" value="1"/>
</dbReference>
<protein>
    <submittedName>
        <fullName evidence="6">Transcriptional regulator, MarR family</fullName>
    </submittedName>
</protein>
<proteinExistence type="predicted"/>
<keyword evidence="1" id="KW-0805">Transcription regulation</keyword>